<sequence>MAITNEENQTNATQEDVALDNLDVELSKDEKKRLRIEKERKDMLDKLLSNEIKHLREKVAFILHNSSSARNSDNELVWQYWTTFESKHIIKGAISKSGMKELTKQSSIIRERCRIQYDYKLFEADEKVKKKRGKLEEEKRQEAVDEKPVDLPLCSIYIDETGKTQKHLAVGSLWNYDGFAILNASSELIKWKERENIDYEFHFNKLSKNKLQVYKTFFLKFLQLMPTSAFKAIIINRDGLKNISEAITDLIFHLINKGILHENSSGRAPLPRRLQVWLDADEEGSDKLRLENIKERLNRQNIEGLNLGDFEAVNSEKNIFIQAVDLFTAALNRKINTEVNNGRNHKDEFADYILTLLNFKIDNLDKSNLEIDKSKIFDLTYTEINN</sequence>
<organism evidence="1 2">
    <name type="scientific">Carboxylicivirga marina</name>
    <dbReference type="NCBI Taxonomy" id="2800988"/>
    <lineage>
        <taxon>Bacteria</taxon>
        <taxon>Pseudomonadati</taxon>
        <taxon>Bacteroidota</taxon>
        <taxon>Bacteroidia</taxon>
        <taxon>Marinilabiliales</taxon>
        <taxon>Marinilabiliaceae</taxon>
        <taxon>Carboxylicivirga</taxon>
    </lineage>
</organism>
<evidence type="ECO:0000313" key="1">
    <source>
        <dbReference type="EMBL" id="MBK3518241.1"/>
    </source>
</evidence>
<protein>
    <submittedName>
        <fullName evidence="1">DUF3800 domain-containing protein</fullName>
    </submittedName>
</protein>
<comment type="caution">
    <text evidence="1">The sequence shown here is derived from an EMBL/GenBank/DDBJ whole genome shotgun (WGS) entry which is preliminary data.</text>
</comment>
<dbReference type="EMBL" id="JAENRR010000030">
    <property type="protein sequence ID" value="MBK3518241.1"/>
    <property type="molecule type" value="Genomic_DNA"/>
</dbReference>
<keyword evidence="2" id="KW-1185">Reference proteome</keyword>
<dbReference type="RefSeq" id="WP_200465469.1">
    <property type="nucleotide sequence ID" value="NZ_JAENRR010000030.1"/>
</dbReference>
<proteinExistence type="predicted"/>
<gene>
    <name evidence="1" type="ORF">JIV24_12930</name>
</gene>
<dbReference type="InterPro" id="IPR024524">
    <property type="entry name" value="DUF3800"/>
</dbReference>
<name>A0ABS1HKP6_9BACT</name>
<accession>A0ABS1HKP6</accession>
<dbReference type="Pfam" id="PF12686">
    <property type="entry name" value="DUF3800"/>
    <property type="match status" value="1"/>
</dbReference>
<dbReference type="Proteomes" id="UP000605676">
    <property type="component" value="Unassembled WGS sequence"/>
</dbReference>
<reference evidence="1 2" key="1">
    <citation type="submission" date="2021-01" db="EMBL/GenBank/DDBJ databases">
        <title>Carboxyliciviraga sp.nov., isolated from coastal sediments.</title>
        <authorList>
            <person name="Lu D."/>
            <person name="Zhang T."/>
        </authorList>
    </citation>
    <scope>NUCLEOTIDE SEQUENCE [LARGE SCALE GENOMIC DNA]</scope>
    <source>
        <strain evidence="1 2">N1Y132</strain>
    </source>
</reference>
<evidence type="ECO:0000313" key="2">
    <source>
        <dbReference type="Proteomes" id="UP000605676"/>
    </source>
</evidence>